<evidence type="ECO:0000256" key="6">
    <source>
        <dbReference type="ARBA" id="ARBA00022692"/>
    </source>
</evidence>
<evidence type="ECO:0000256" key="2">
    <source>
        <dbReference type="ARBA" id="ARBA00005182"/>
    </source>
</evidence>
<dbReference type="InterPro" id="IPR004299">
    <property type="entry name" value="MBOAT_fam"/>
</dbReference>
<protein>
    <recommendedName>
        <fullName evidence="4">Probable alginate O-acetylase AlgI</fullName>
    </recommendedName>
    <alternativeName>
        <fullName evidence="10">Alginate biosynthesis protein AlgI</fullName>
    </alternativeName>
</protein>
<dbReference type="GO" id="GO:0016746">
    <property type="term" value="F:acyltransferase activity"/>
    <property type="evidence" value="ECO:0007669"/>
    <property type="project" value="UniProtKB-KW"/>
</dbReference>
<evidence type="ECO:0000313" key="13">
    <source>
        <dbReference type="EMBL" id="PLW76571.1"/>
    </source>
</evidence>
<sequence length="474" mass="54654">MLFNSFPFLIFFAAYLAVHIACPVRWRIWWLIIASAYFYGYWNWNYVWLPFVLIGSTFLMTSWVLNAEVKNRKAILGLGVVMALLPLLFFKYTNFIWSDVAGPLGNWMFGWQYNSELLSWSRPLGISFITFTLLAFLIDYYTGRYRAPLSLKWLLGYVLFFPHLISGPILRPHELIPQLQRGLHVRLKSILPGLALITVGLVKKMVFADQLGADVSYAYMPDTDRQWFDFLLAYYAFPVQIYCDLSGYTDIALGLARILGVHLPRNFMQPYCAPSFTEFWQRWHITLSHWFRDYVFLYLPGSRRNYGKALRNVVITMTLTGVWHGASMTFVVWGALNGLQMALERLIKRAWRKRKPVPRLLRQLFTFHLVALLLVLFRASDFSMAFGVLKGLFSPSSIAMVSGDLLANASVSHAFQISLIILFFLLHPWDDNRRVIAACRLLGTRLTMGLIIMGLVLSITVGINGTTQFIYFDF</sequence>
<dbReference type="InterPro" id="IPR028362">
    <property type="entry name" value="AlgI"/>
</dbReference>
<feature type="transmembrane region" description="Helical" evidence="12">
    <location>
        <begin position="117"/>
        <end position="141"/>
    </location>
</feature>
<evidence type="ECO:0000256" key="1">
    <source>
        <dbReference type="ARBA" id="ARBA00004651"/>
    </source>
</evidence>
<dbReference type="OrthoDB" id="139172at2"/>
<keyword evidence="14" id="KW-1185">Reference proteome</keyword>
<dbReference type="GO" id="GO:0042121">
    <property type="term" value="P:alginic acid biosynthetic process"/>
    <property type="evidence" value="ECO:0007669"/>
    <property type="project" value="UniProtKB-KW"/>
</dbReference>
<dbReference type="Pfam" id="PF03062">
    <property type="entry name" value="MBOAT"/>
    <property type="match status" value="1"/>
</dbReference>
<dbReference type="GO" id="GO:0005886">
    <property type="term" value="C:plasma membrane"/>
    <property type="evidence" value="ECO:0007669"/>
    <property type="project" value="UniProtKB-SubCell"/>
</dbReference>
<feature type="transmembrane region" description="Helical" evidence="12">
    <location>
        <begin position="74"/>
        <end position="97"/>
    </location>
</feature>
<keyword evidence="11" id="KW-0012">Acyltransferase</keyword>
<evidence type="ECO:0000256" key="4">
    <source>
        <dbReference type="ARBA" id="ARBA00016084"/>
    </source>
</evidence>
<comment type="subcellular location">
    <subcellularLocation>
        <location evidence="1">Cell membrane</location>
        <topology evidence="1">Multi-pass membrane protein</topology>
    </subcellularLocation>
</comment>
<name>A0A2N5XPW7_9HYPH</name>
<dbReference type="PIRSF" id="PIRSF500217">
    <property type="entry name" value="AlgI"/>
    <property type="match status" value="1"/>
</dbReference>
<evidence type="ECO:0000256" key="11">
    <source>
        <dbReference type="PIRNR" id="PIRNR016636"/>
    </source>
</evidence>
<feature type="transmembrane region" description="Helical" evidence="12">
    <location>
        <begin position="364"/>
        <end position="385"/>
    </location>
</feature>
<keyword evidence="9 11" id="KW-0472">Membrane</keyword>
<feature type="transmembrane region" description="Helical" evidence="12">
    <location>
        <begin position="153"/>
        <end position="170"/>
    </location>
</feature>
<dbReference type="Proteomes" id="UP000234881">
    <property type="component" value="Unassembled WGS sequence"/>
</dbReference>
<evidence type="ECO:0000313" key="14">
    <source>
        <dbReference type="Proteomes" id="UP000234881"/>
    </source>
</evidence>
<proteinExistence type="inferred from homology"/>
<keyword evidence="7" id="KW-0016">Alginate biosynthesis</keyword>
<keyword evidence="8 12" id="KW-1133">Transmembrane helix</keyword>
<keyword evidence="11" id="KW-0808">Transferase</keyword>
<comment type="pathway">
    <text evidence="2">Glycan biosynthesis; alginate biosynthesis.</text>
</comment>
<evidence type="ECO:0000256" key="5">
    <source>
        <dbReference type="ARBA" id="ARBA00022475"/>
    </source>
</evidence>
<keyword evidence="6 12" id="KW-0812">Transmembrane</keyword>
<dbReference type="PANTHER" id="PTHR13285:SF18">
    <property type="entry name" value="PROTEIN-CYSTEINE N-PALMITOYLTRANSFERASE RASP"/>
    <property type="match status" value="1"/>
</dbReference>
<dbReference type="InterPro" id="IPR024194">
    <property type="entry name" value="Ac/AlaTfrase_AlgI/DltB"/>
</dbReference>
<evidence type="ECO:0000256" key="8">
    <source>
        <dbReference type="ARBA" id="ARBA00022989"/>
    </source>
</evidence>
<organism evidence="13 14">
    <name type="scientific">Cohaesibacter celericrescens</name>
    <dbReference type="NCBI Taxonomy" id="2067669"/>
    <lineage>
        <taxon>Bacteria</taxon>
        <taxon>Pseudomonadati</taxon>
        <taxon>Pseudomonadota</taxon>
        <taxon>Alphaproteobacteria</taxon>
        <taxon>Hyphomicrobiales</taxon>
        <taxon>Cohaesibacteraceae</taxon>
    </lineage>
</organism>
<dbReference type="PIRSF" id="PIRSF016636">
    <property type="entry name" value="AlgI_DltB"/>
    <property type="match status" value="1"/>
</dbReference>
<feature type="transmembrane region" description="Helical" evidence="12">
    <location>
        <begin position="321"/>
        <end position="343"/>
    </location>
</feature>
<reference evidence="13 14" key="1">
    <citation type="submission" date="2018-01" db="EMBL/GenBank/DDBJ databases">
        <title>The draft genome sequence of Cohaesibacter sp. H1304.</title>
        <authorList>
            <person name="Wang N.-N."/>
            <person name="Du Z.-J."/>
        </authorList>
    </citation>
    <scope>NUCLEOTIDE SEQUENCE [LARGE SCALE GENOMIC DNA]</scope>
    <source>
        <strain evidence="13 14">H1304</strain>
    </source>
</reference>
<evidence type="ECO:0000256" key="10">
    <source>
        <dbReference type="ARBA" id="ARBA00031030"/>
    </source>
</evidence>
<accession>A0A2N5XPW7</accession>
<comment type="similarity">
    <text evidence="3 11">Belongs to the membrane-bound acyltransferase family.</text>
</comment>
<evidence type="ECO:0000256" key="9">
    <source>
        <dbReference type="ARBA" id="ARBA00023136"/>
    </source>
</evidence>
<feature type="transmembrane region" description="Helical" evidence="12">
    <location>
        <begin position="405"/>
        <end position="426"/>
    </location>
</feature>
<evidence type="ECO:0000256" key="7">
    <source>
        <dbReference type="ARBA" id="ARBA00022841"/>
    </source>
</evidence>
<dbReference type="EMBL" id="PKUQ01000026">
    <property type="protein sequence ID" value="PLW76571.1"/>
    <property type="molecule type" value="Genomic_DNA"/>
</dbReference>
<dbReference type="AlphaFoldDB" id="A0A2N5XPW7"/>
<gene>
    <name evidence="13" type="ORF">C0081_13965</name>
</gene>
<comment type="caution">
    <text evidence="13">The sequence shown here is derived from an EMBL/GenBank/DDBJ whole genome shotgun (WGS) entry which is preliminary data.</text>
</comment>
<keyword evidence="5 11" id="KW-1003">Cell membrane</keyword>
<dbReference type="InterPro" id="IPR051085">
    <property type="entry name" value="MB_O-acyltransferase"/>
</dbReference>
<evidence type="ECO:0000256" key="3">
    <source>
        <dbReference type="ARBA" id="ARBA00010323"/>
    </source>
</evidence>
<feature type="transmembrane region" description="Helical" evidence="12">
    <location>
        <begin position="446"/>
        <end position="471"/>
    </location>
</feature>
<dbReference type="PANTHER" id="PTHR13285">
    <property type="entry name" value="ACYLTRANSFERASE"/>
    <property type="match status" value="1"/>
</dbReference>
<feature type="transmembrane region" description="Helical" evidence="12">
    <location>
        <begin position="47"/>
        <end position="67"/>
    </location>
</feature>
<dbReference type="RefSeq" id="WP_101534462.1">
    <property type="nucleotide sequence ID" value="NZ_PKUQ01000026.1"/>
</dbReference>
<evidence type="ECO:0000256" key="12">
    <source>
        <dbReference type="SAM" id="Phobius"/>
    </source>
</evidence>